<keyword evidence="2" id="KW-1185">Reference proteome</keyword>
<name>A0A9W4DVX2_9ACTN</name>
<sequence length="76" mass="7829">MGESLRVGGVLENVPLQVTKVQRVEVGNTGEVQPTRWTLLHDGSCGDCRGAGESGGVPCGTCNGGGFSLIDDPEMP</sequence>
<accession>A0A9W4DVX2</accession>
<proteinExistence type="predicted"/>
<dbReference type="EMBL" id="CAJSLV010000080">
    <property type="protein sequence ID" value="CAG6396906.1"/>
    <property type="molecule type" value="Genomic_DNA"/>
</dbReference>
<organism evidence="1 2">
    <name type="scientific">Actinacidiphila cocklensis</name>
    <dbReference type="NCBI Taxonomy" id="887465"/>
    <lineage>
        <taxon>Bacteria</taxon>
        <taxon>Bacillati</taxon>
        <taxon>Actinomycetota</taxon>
        <taxon>Actinomycetes</taxon>
        <taxon>Kitasatosporales</taxon>
        <taxon>Streptomycetaceae</taxon>
        <taxon>Actinacidiphila</taxon>
    </lineage>
</organism>
<protein>
    <submittedName>
        <fullName evidence="1">Uncharacterized protein</fullName>
    </submittedName>
</protein>
<dbReference type="RefSeq" id="WP_251496082.1">
    <property type="nucleotide sequence ID" value="NZ_CAJSLV010000080.1"/>
</dbReference>
<evidence type="ECO:0000313" key="1">
    <source>
        <dbReference type="EMBL" id="CAG6396906.1"/>
    </source>
</evidence>
<dbReference type="AlphaFoldDB" id="A0A9W4DVX2"/>
<reference evidence="1" key="1">
    <citation type="submission" date="2021-05" db="EMBL/GenBank/DDBJ databases">
        <authorList>
            <person name="Arsene-Ploetze F."/>
        </authorList>
    </citation>
    <scope>NUCLEOTIDE SEQUENCE</scope>
    <source>
        <strain evidence="1">DSM 42138</strain>
    </source>
</reference>
<gene>
    <name evidence="1" type="ORF">SCOCK_490019</name>
</gene>
<comment type="caution">
    <text evidence="1">The sequence shown here is derived from an EMBL/GenBank/DDBJ whole genome shotgun (WGS) entry which is preliminary data.</text>
</comment>
<dbReference type="Proteomes" id="UP001152519">
    <property type="component" value="Unassembled WGS sequence"/>
</dbReference>
<evidence type="ECO:0000313" key="2">
    <source>
        <dbReference type="Proteomes" id="UP001152519"/>
    </source>
</evidence>